<sequence>MCSDLGLRLKISKRSNERSLGLRDAAATCGATRARRTCADGGDTGLANGRVEGILDASTIKRPTREEAWSFLDKLLYGKDPVSRAKSNTRYAINAKTKRSVAGENDCATIRYDTENG</sequence>
<dbReference type="EMBL" id="CAXIPU020000556">
    <property type="protein sequence ID" value="CAL1672416.1"/>
    <property type="molecule type" value="Genomic_DNA"/>
</dbReference>
<gene>
    <name evidence="1" type="ORF">LPLAT_LOCUS7082</name>
</gene>
<evidence type="ECO:0000313" key="2">
    <source>
        <dbReference type="Proteomes" id="UP001497644"/>
    </source>
</evidence>
<evidence type="ECO:0000313" key="1">
    <source>
        <dbReference type="EMBL" id="CAL1672416.1"/>
    </source>
</evidence>
<accession>A0AAV2MZT8</accession>
<protein>
    <submittedName>
        <fullName evidence="1">Uncharacterized protein</fullName>
    </submittedName>
</protein>
<dbReference type="Proteomes" id="UP001497644">
    <property type="component" value="Unassembled WGS sequence"/>
</dbReference>
<dbReference type="AlphaFoldDB" id="A0AAV2MZT8"/>
<keyword evidence="2" id="KW-1185">Reference proteome</keyword>
<name>A0AAV2MZT8_9HYME</name>
<proteinExistence type="predicted"/>
<organism evidence="1 2">
    <name type="scientific">Lasius platythorax</name>
    <dbReference type="NCBI Taxonomy" id="488582"/>
    <lineage>
        <taxon>Eukaryota</taxon>
        <taxon>Metazoa</taxon>
        <taxon>Ecdysozoa</taxon>
        <taxon>Arthropoda</taxon>
        <taxon>Hexapoda</taxon>
        <taxon>Insecta</taxon>
        <taxon>Pterygota</taxon>
        <taxon>Neoptera</taxon>
        <taxon>Endopterygota</taxon>
        <taxon>Hymenoptera</taxon>
        <taxon>Apocrita</taxon>
        <taxon>Aculeata</taxon>
        <taxon>Formicoidea</taxon>
        <taxon>Formicidae</taxon>
        <taxon>Formicinae</taxon>
        <taxon>Lasius</taxon>
        <taxon>Lasius</taxon>
    </lineage>
</organism>
<comment type="caution">
    <text evidence="1">The sequence shown here is derived from an EMBL/GenBank/DDBJ whole genome shotgun (WGS) entry which is preliminary data.</text>
</comment>
<reference evidence="1" key="1">
    <citation type="submission" date="2024-04" db="EMBL/GenBank/DDBJ databases">
        <authorList>
            <consortium name="Molecular Ecology Group"/>
        </authorList>
    </citation>
    <scope>NUCLEOTIDE SEQUENCE</scope>
</reference>